<dbReference type="Gene3D" id="3.65.10.10">
    <property type="entry name" value="Enolpyruvate transferase domain"/>
    <property type="match status" value="1"/>
</dbReference>
<keyword evidence="1 3" id="KW-0808">Transferase</keyword>
<sequence length="48" mass="5156">RCDSLTDHRLAMTFALAALVADGPVAVEGLEFVEDSFPGFTDCLQGLR</sequence>
<reference evidence="3" key="1">
    <citation type="submission" date="2013-08" db="EMBL/GenBank/DDBJ databases">
        <authorList>
            <person name="Mendez C."/>
            <person name="Richter M."/>
            <person name="Ferrer M."/>
            <person name="Sanchez J."/>
        </authorList>
    </citation>
    <scope>NUCLEOTIDE SEQUENCE</scope>
</reference>
<evidence type="ECO:0000313" key="3">
    <source>
        <dbReference type="EMBL" id="EQD57656.1"/>
    </source>
</evidence>
<reference evidence="3" key="2">
    <citation type="journal article" date="2014" name="ISME J.">
        <title>Microbial stratification in low pH oxic and suboxic macroscopic growths along an acid mine drainage.</title>
        <authorList>
            <person name="Mendez-Garcia C."/>
            <person name="Mesa V."/>
            <person name="Sprenger R.R."/>
            <person name="Richter M."/>
            <person name="Diez M.S."/>
            <person name="Solano J."/>
            <person name="Bargiela R."/>
            <person name="Golyshina O.V."/>
            <person name="Manteca A."/>
            <person name="Ramos J.L."/>
            <person name="Gallego J.R."/>
            <person name="Llorente I."/>
            <person name="Martins Dos Santos V.A."/>
            <person name="Jensen O.N."/>
            <person name="Pelaez A.I."/>
            <person name="Sanchez J."/>
            <person name="Ferrer M."/>
        </authorList>
    </citation>
    <scope>NUCLEOTIDE SEQUENCE</scope>
</reference>
<dbReference type="InterPro" id="IPR036968">
    <property type="entry name" value="Enolpyruvate_Tfrase_sf"/>
</dbReference>
<evidence type="ECO:0000259" key="2">
    <source>
        <dbReference type="Pfam" id="PF00275"/>
    </source>
</evidence>
<dbReference type="AlphaFoldDB" id="T1AAF2"/>
<dbReference type="GO" id="GO:0016765">
    <property type="term" value="F:transferase activity, transferring alkyl or aryl (other than methyl) groups"/>
    <property type="evidence" value="ECO:0007669"/>
    <property type="project" value="InterPro"/>
</dbReference>
<protein>
    <submittedName>
        <fullName evidence="3">3-phosphoshikimate 1-carboxyvinyltransferase, core domain protein</fullName>
    </submittedName>
</protein>
<name>T1AAF2_9ZZZZ</name>
<evidence type="ECO:0000256" key="1">
    <source>
        <dbReference type="ARBA" id="ARBA00022679"/>
    </source>
</evidence>
<dbReference type="Pfam" id="PF00275">
    <property type="entry name" value="EPSP_synthase"/>
    <property type="match status" value="1"/>
</dbReference>
<accession>T1AAF2</accession>
<comment type="caution">
    <text evidence="3">The sequence shown here is derived from an EMBL/GenBank/DDBJ whole genome shotgun (WGS) entry which is preliminary data.</text>
</comment>
<feature type="domain" description="Enolpyruvate transferase" evidence="2">
    <location>
        <begin position="3"/>
        <end position="43"/>
    </location>
</feature>
<proteinExistence type="predicted"/>
<dbReference type="InterPro" id="IPR013792">
    <property type="entry name" value="RNA3'P_cycl/enolpyr_Trfase_a/b"/>
</dbReference>
<organism evidence="3">
    <name type="scientific">mine drainage metagenome</name>
    <dbReference type="NCBI Taxonomy" id="410659"/>
    <lineage>
        <taxon>unclassified sequences</taxon>
        <taxon>metagenomes</taxon>
        <taxon>ecological metagenomes</taxon>
    </lineage>
</organism>
<feature type="non-terminal residue" evidence="3">
    <location>
        <position position="1"/>
    </location>
</feature>
<dbReference type="EMBL" id="AUZX01007947">
    <property type="protein sequence ID" value="EQD57656.1"/>
    <property type="molecule type" value="Genomic_DNA"/>
</dbReference>
<gene>
    <name evidence="3" type="ORF">B1A_11133</name>
</gene>
<dbReference type="SUPFAM" id="SSF55205">
    <property type="entry name" value="EPT/RTPC-like"/>
    <property type="match status" value="1"/>
</dbReference>
<dbReference type="InterPro" id="IPR001986">
    <property type="entry name" value="Enolpyruvate_Tfrase_dom"/>
</dbReference>